<dbReference type="AlphaFoldDB" id="A0A654FNI2"/>
<organism evidence="1 2">
    <name type="scientific">Arabidopsis thaliana</name>
    <name type="common">Mouse-ear cress</name>
    <dbReference type="NCBI Taxonomy" id="3702"/>
    <lineage>
        <taxon>Eukaryota</taxon>
        <taxon>Viridiplantae</taxon>
        <taxon>Streptophyta</taxon>
        <taxon>Embryophyta</taxon>
        <taxon>Tracheophyta</taxon>
        <taxon>Spermatophyta</taxon>
        <taxon>Magnoliopsida</taxon>
        <taxon>eudicotyledons</taxon>
        <taxon>Gunneridae</taxon>
        <taxon>Pentapetalae</taxon>
        <taxon>rosids</taxon>
        <taxon>malvids</taxon>
        <taxon>Brassicales</taxon>
        <taxon>Brassicaceae</taxon>
        <taxon>Camelineae</taxon>
        <taxon>Arabidopsis</taxon>
    </lineage>
</organism>
<reference evidence="1 2" key="1">
    <citation type="submission" date="2019-11" db="EMBL/GenBank/DDBJ databases">
        <authorList>
            <person name="Jiao W.-B."/>
            <person name="Schneeberger K."/>
        </authorList>
    </citation>
    <scope>NUCLEOTIDE SEQUENCE [LARGE SCALE GENOMIC DNA]</scope>
    <source>
        <strain evidence="2">cv. An-1</strain>
    </source>
</reference>
<dbReference type="EMBL" id="CACRSJ010000109">
    <property type="protein sequence ID" value="VYS62411.1"/>
    <property type="molecule type" value="Genomic_DNA"/>
</dbReference>
<dbReference type="Proteomes" id="UP000426265">
    <property type="component" value="Unassembled WGS sequence"/>
</dbReference>
<accession>A0A654FNI2</accession>
<name>A0A654FNI2_ARATH</name>
<protein>
    <submittedName>
        <fullName evidence="1">Uncharacterized protein</fullName>
    </submittedName>
</protein>
<gene>
    <name evidence="1" type="ORF">AN1_LOCUS17838</name>
</gene>
<proteinExistence type="predicted"/>
<dbReference type="ExpressionAtlas" id="A0A654FNI2">
    <property type="expression patterns" value="baseline and differential"/>
</dbReference>
<evidence type="ECO:0000313" key="1">
    <source>
        <dbReference type="EMBL" id="VYS62411.1"/>
    </source>
</evidence>
<evidence type="ECO:0000313" key="2">
    <source>
        <dbReference type="Proteomes" id="UP000426265"/>
    </source>
</evidence>
<sequence length="85" mass="10484">MVYKLFSLEWKEMSRTTLDGLTFFVSFHNSELRNNLPWMRNNVYFPRYNLHKKLEKWVELCPPQSLWIDMPKNVLDFLMKDFHNN</sequence>